<dbReference type="Gramene" id="Pp3c17_22550V3.2">
    <property type="protein sequence ID" value="Pp3c17_22550V3.2"/>
    <property type="gene ID" value="Pp3c17_22550"/>
</dbReference>
<feature type="region of interest" description="Disordered" evidence="1">
    <location>
        <begin position="624"/>
        <end position="699"/>
    </location>
</feature>
<feature type="compositionally biased region" description="Polar residues" evidence="1">
    <location>
        <begin position="206"/>
        <end position="217"/>
    </location>
</feature>
<feature type="compositionally biased region" description="Polar residues" evidence="1">
    <location>
        <begin position="1594"/>
        <end position="1610"/>
    </location>
</feature>
<feature type="compositionally biased region" description="Polar residues" evidence="1">
    <location>
        <begin position="906"/>
        <end position="917"/>
    </location>
</feature>
<feature type="region of interest" description="Disordered" evidence="1">
    <location>
        <begin position="906"/>
        <end position="976"/>
    </location>
</feature>
<dbReference type="EnsemblPlants" id="Pp3c17_22550V3.3">
    <property type="protein sequence ID" value="Pp3c17_22550V3.3"/>
    <property type="gene ID" value="Pp3c17_22550"/>
</dbReference>
<feature type="compositionally biased region" description="Basic and acidic residues" evidence="1">
    <location>
        <begin position="1185"/>
        <end position="1194"/>
    </location>
</feature>
<dbReference type="EMBL" id="ABEU02000017">
    <property type="protein sequence ID" value="PNR36641.1"/>
    <property type="molecule type" value="Genomic_DNA"/>
</dbReference>
<evidence type="ECO:0000313" key="3">
    <source>
        <dbReference type="EMBL" id="PNR36641.1"/>
    </source>
</evidence>
<feature type="compositionally biased region" description="Polar residues" evidence="1">
    <location>
        <begin position="1338"/>
        <end position="1355"/>
    </location>
</feature>
<dbReference type="Gramene" id="Pp3c17_22550V3.3">
    <property type="protein sequence ID" value="Pp3c17_22550V3.3"/>
    <property type="gene ID" value="Pp3c17_22550"/>
</dbReference>
<proteinExistence type="predicted"/>
<feature type="compositionally biased region" description="Polar residues" evidence="1">
    <location>
        <begin position="511"/>
        <end position="521"/>
    </location>
</feature>
<feature type="compositionally biased region" description="Polar residues" evidence="1">
    <location>
        <begin position="1542"/>
        <end position="1556"/>
    </location>
</feature>
<feature type="compositionally biased region" description="Polar residues" evidence="1">
    <location>
        <begin position="383"/>
        <end position="394"/>
    </location>
</feature>
<feature type="compositionally biased region" description="Basic and acidic residues" evidence="1">
    <location>
        <begin position="1286"/>
        <end position="1306"/>
    </location>
</feature>
<evidence type="ECO:0000256" key="1">
    <source>
        <dbReference type="SAM" id="MobiDB-lite"/>
    </source>
</evidence>
<reference evidence="4" key="3">
    <citation type="submission" date="2020-12" db="UniProtKB">
        <authorList>
            <consortium name="EnsemblPlants"/>
        </authorList>
    </citation>
    <scope>IDENTIFICATION</scope>
</reference>
<accession>A0A2K1J541</accession>
<feature type="compositionally biased region" description="Low complexity" evidence="1">
    <location>
        <begin position="869"/>
        <end position="881"/>
    </location>
</feature>
<dbReference type="EnsemblPlants" id="Pp3c17_22550V3.2">
    <property type="protein sequence ID" value="Pp3c17_22550V3.2"/>
    <property type="gene ID" value="Pp3c17_22550"/>
</dbReference>
<dbReference type="PANTHER" id="PTHR31949:SF2">
    <property type="entry name" value="OS05G0480600 PROTEIN"/>
    <property type="match status" value="1"/>
</dbReference>
<dbReference type="EnsemblPlants" id="Pp3c17_22500V3.3">
    <property type="protein sequence ID" value="Pp3c17_22500V3.3"/>
    <property type="gene ID" value="Pp3c17_22500"/>
</dbReference>
<feature type="compositionally biased region" description="Basic and acidic residues" evidence="1">
    <location>
        <begin position="625"/>
        <end position="641"/>
    </location>
</feature>
<feature type="compositionally biased region" description="Low complexity" evidence="1">
    <location>
        <begin position="1320"/>
        <end position="1337"/>
    </location>
</feature>
<organism evidence="2">
    <name type="scientific">Physcomitrium patens</name>
    <name type="common">Spreading-leaved earth moss</name>
    <name type="synonym">Physcomitrella patens</name>
    <dbReference type="NCBI Taxonomy" id="3218"/>
    <lineage>
        <taxon>Eukaryota</taxon>
        <taxon>Viridiplantae</taxon>
        <taxon>Streptophyta</taxon>
        <taxon>Embryophyta</taxon>
        <taxon>Bryophyta</taxon>
        <taxon>Bryophytina</taxon>
        <taxon>Bryopsida</taxon>
        <taxon>Funariidae</taxon>
        <taxon>Funariales</taxon>
        <taxon>Funariaceae</taxon>
        <taxon>Physcomitrium</taxon>
    </lineage>
</organism>
<feature type="region of interest" description="Disordered" evidence="1">
    <location>
        <begin position="1134"/>
        <end position="1194"/>
    </location>
</feature>
<feature type="compositionally biased region" description="Basic residues" evidence="1">
    <location>
        <begin position="1572"/>
        <end position="1584"/>
    </location>
</feature>
<feature type="compositionally biased region" description="Low complexity" evidence="1">
    <location>
        <begin position="288"/>
        <end position="325"/>
    </location>
</feature>
<dbReference type="GeneID" id="112294701"/>
<feature type="region of interest" description="Disordered" evidence="1">
    <location>
        <begin position="846"/>
        <end position="881"/>
    </location>
</feature>
<feature type="compositionally biased region" description="Basic and acidic residues" evidence="1">
    <location>
        <begin position="1727"/>
        <end position="1745"/>
    </location>
</feature>
<dbReference type="PANTHER" id="PTHR31949">
    <property type="entry name" value="GASTRIC MUCIN-LIKE PROTEIN"/>
    <property type="match status" value="1"/>
</dbReference>
<dbReference type="GO" id="GO:0043622">
    <property type="term" value="P:cortical microtubule organization"/>
    <property type="evidence" value="ECO:0000318"/>
    <property type="project" value="GO_Central"/>
</dbReference>
<feature type="region of interest" description="Disordered" evidence="1">
    <location>
        <begin position="1475"/>
        <end position="1845"/>
    </location>
</feature>
<feature type="compositionally biased region" description="Low complexity" evidence="1">
    <location>
        <begin position="236"/>
        <end position="266"/>
    </location>
</feature>
<feature type="compositionally biased region" description="Polar residues" evidence="1">
    <location>
        <begin position="271"/>
        <end position="285"/>
    </location>
</feature>
<dbReference type="OrthoDB" id="1929779at2759"/>
<feature type="region of interest" description="Disordered" evidence="1">
    <location>
        <begin position="1278"/>
        <end position="1397"/>
    </location>
</feature>
<feature type="region of interest" description="Disordered" evidence="1">
    <location>
        <begin position="990"/>
        <end position="1016"/>
    </location>
</feature>
<dbReference type="EnsemblPlants" id="Pp3c17_22500V3.1">
    <property type="protein sequence ID" value="Pp3c17_22500V3.1"/>
    <property type="gene ID" value="Pp3c17_22500"/>
</dbReference>
<evidence type="ECO:0000313" key="5">
    <source>
        <dbReference type="Proteomes" id="UP000006727"/>
    </source>
</evidence>
<feature type="region of interest" description="Disordered" evidence="1">
    <location>
        <begin position="133"/>
        <end position="475"/>
    </location>
</feature>
<feature type="compositionally biased region" description="Polar residues" evidence="1">
    <location>
        <begin position="172"/>
        <end position="183"/>
    </location>
</feature>
<dbReference type="Proteomes" id="UP000006727">
    <property type="component" value="Chromosome 17"/>
</dbReference>
<dbReference type="Gramene" id="Pp3c17_22500V3.1">
    <property type="protein sequence ID" value="Pp3c17_22500V3.1"/>
    <property type="gene ID" value="Pp3c17_22500"/>
</dbReference>
<feature type="compositionally biased region" description="Polar residues" evidence="1">
    <location>
        <begin position="1671"/>
        <end position="1683"/>
    </location>
</feature>
<feature type="compositionally biased region" description="Gly residues" evidence="1">
    <location>
        <begin position="137"/>
        <end position="147"/>
    </location>
</feature>
<evidence type="ECO:0000313" key="2">
    <source>
        <dbReference type="EMBL" id="PNR36638.1"/>
    </source>
</evidence>
<feature type="compositionally biased region" description="Basic and acidic residues" evidence="1">
    <location>
        <begin position="1517"/>
        <end position="1534"/>
    </location>
</feature>
<dbReference type="RefSeq" id="XP_024401223.1">
    <property type="nucleotide sequence ID" value="XM_024545455.2"/>
</dbReference>
<dbReference type="EMBL" id="ABEU02000017">
    <property type="protein sequence ID" value="PNR36638.1"/>
    <property type="molecule type" value="Genomic_DNA"/>
</dbReference>
<feature type="compositionally biased region" description="Acidic residues" evidence="1">
    <location>
        <begin position="1746"/>
        <end position="1755"/>
    </location>
</feature>
<feature type="compositionally biased region" description="Low complexity" evidence="1">
    <location>
        <begin position="454"/>
        <end position="466"/>
    </location>
</feature>
<reference evidence="2 5" key="2">
    <citation type="journal article" date="2018" name="Plant J.">
        <title>The Physcomitrella patens chromosome-scale assembly reveals moss genome structure and evolution.</title>
        <authorList>
            <person name="Lang D."/>
            <person name="Ullrich K.K."/>
            <person name="Murat F."/>
            <person name="Fuchs J."/>
            <person name="Jenkins J."/>
            <person name="Haas F.B."/>
            <person name="Piednoel M."/>
            <person name="Gundlach H."/>
            <person name="Van Bel M."/>
            <person name="Meyberg R."/>
            <person name="Vives C."/>
            <person name="Morata J."/>
            <person name="Symeonidi A."/>
            <person name="Hiss M."/>
            <person name="Muchero W."/>
            <person name="Kamisugi Y."/>
            <person name="Saleh O."/>
            <person name="Blanc G."/>
            <person name="Decker E.L."/>
            <person name="van Gessel N."/>
            <person name="Grimwood J."/>
            <person name="Hayes R.D."/>
            <person name="Graham S.W."/>
            <person name="Gunter L.E."/>
            <person name="McDaniel S.F."/>
            <person name="Hoernstein S.N.W."/>
            <person name="Larsson A."/>
            <person name="Li F.W."/>
            <person name="Perroud P.F."/>
            <person name="Phillips J."/>
            <person name="Ranjan P."/>
            <person name="Rokshar D.S."/>
            <person name="Rothfels C.J."/>
            <person name="Schneider L."/>
            <person name="Shu S."/>
            <person name="Stevenson D.W."/>
            <person name="Thummler F."/>
            <person name="Tillich M."/>
            <person name="Villarreal Aguilar J.C."/>
            <person name="Widiez T."/>
            <person name="Wong G.K."/>
            <person name="Wymore A."/>
            <person name="Zhang Y."/>
            <person name="Zimmer A.D."/>
            <person name="Quatrano R.S."/>
            <person name="Mayer K.F.X."/>
            <person name="Goodstein D."/>
            <person name="Casacuberta J.M."/>
            <person name="Vandepoele K."/>
            <person name="Reski R."/>
            <person name="Cuming A.C."/>
            <person name="Tuskan G.A."/>
            <person name="Maumus F."/>
            <person name="Salse J."/>
            <person name="Schmutz J."/>
            <person name="Rensing S.A."/>
        </authorList>
    </citation>
    <scope>NUCLEOTIDE SEQUENCE [LARGE SCALE GENOMIC DNA]</scope>
    <source>
        <strain evidence="4 5">cv. Gransden 2004</strain>
    </source>
</reference>
<feature type="compositionally biased region" description="Polar residues" evidence="1">
    <location>
        <begin position="1889"/>
        <end position="1901"/>
    </location>
</feature>
<dbReference type="EnsemblPlants" id="Pp3c17_22500V3.2">
    <property type="protein sequence ID" value="Pp3c17_22500V3.2"/>
    <property type="gene ID" value="Pp3c17_22500"/>
</dbReference>
<dbReference type="Gramene" id="Pp3c17_22550V3.1">
    <property type="protein sequence ID" value="Pp3c17_22550V3.1"/>
    <property type="gene ID" value="Pp3c17_22550"/>
</dbReference>
<evidence type="ECO:0000313" key="4">
    <source>
        <dbReference type="EnsemblPlants" id="Pp3c17_22500V3.1"/>
    </source>
</evidence>
<dbReference type="Gramene" id="Pp3c17_22500V3.2">
    <property type="protein sequence ID" value="Pp3c17_22500V3.2"/>
    <property type="gene ID" value="Pp3c17_22500"/>
</dbReference>
<dbReference type="EnsemblPlants" id="Pp3c17_22550V3.1">
    <property type="protein sequence ID" value="Pp3c17_22550V3.1"/>
    <property type="gene ID" value="Pp3c17_22550"/>
</dbReference>
<feature type="region of interest" description="Disordered" evidence="1">
    <location>
        <begin position="1"/>
        <end position="26"/>
    </location>
</feature>
<name>A0A2K1J541_PHYPA</name>
<gene>
    <name evidence="4" type="primary">LOC112294701</name>
    <name evidence="2" type="ORF">PHYPA_022489</name>
    <name evidence="3" type="ORF">PHYPA_022492</name>
</gene>
<feature type="compositionally biased region" description="Polar residues" evidence="1">
    <location>
        <begin position="990"/>
        <end position="1002"/>
    </location>
</feature>
<feature type="compositionally biased region" description="Low complexity" evidence="1">
    <location>
        <begin position="184"/>
        <end position="205"/>
    </location>
</feature>
<keyword evidence="5" id="KW-1185">Reference proteome</keyword>
<feature type="compositionally biased region" description="Low complexity" evidence="1">
    <location>
        <begin position="148"/>
        <end position="170"/>
    </location>
</feature>
<feature type="region of interest" description="Disordered" evidence="1">
    <location>
        <begin position="505"/>
        <end position="546"/>
    </location>
</feature>
<sequence>MDRPGWVAAQQHHRRGHSMGGGVREKDEDLALFKNMGKRADQTPFLYPGSGDQFIDANLSTKFGGFSHPHSAPPVQRKGIGAELLNSDVDKTDYDWLMTPPGTPLFPSLDADSPALQQGMIVSRSLAAIKTSRVSAGGRGDVGGAKGSRGNPSPGRRSSTPQSGQSSASAVARSQNQAMSRSGSSNRPATPTRSSTPTSIRASPSNRPSTPTRQNSVGARPVTPLGARPATPTRKPGTPSSSARPSSTPTLRRSSSSPTGSQTHGGVSARGNPSPTRSTASTGTSALRGVSPVRSTSSRGVSPVRGVSPAPSARGRSPSPSLRAPYPVDASDDIPPNLRTTSERPSPARSRGAAYGASPGEAPGRSASPAPPQRRTASPARSIRSSTSVSQTVDRLSRAASSDSESSFDTCSQSGISSHGILTPDKAGSGRRMSYGRGIDEHGRSSSLQKARRGSSTSPQFGPSSSKKSLESAAREYHRGQVAAFRPLMTNSSISTFYTSRASGLLRRPLTPSSTASSSEHGATVAHDSEVDDEDAGSQWKGSIGRGCEAQSPLQLFDKSLGSAHESGTLDGSSIADNEEMSSFFKNSELALEVEPKLEERVGNAEINWLSRDEAEDAEYLCSGDVKDGESHPAFDSRNEGSRVPAGLSKAVEDAGNSGNGVGAGSGSKPGSSSGLEKIRDKLRHLKSSTEAETEGEGVELAATRAHAVKCVLGSSTDALSGPRVASPTEGLVQLSGGEVEEVCVVCGLGKTPAGRVGTSERCGCRCDSLAGGSLQSQEGVCSRPFSGEGGSAKEEKTRGPSRAVDMVYGKERDVWYIYRQSSENGVPSAGASEAKMEVEAPEVRGMEADWRVKPSVSGDQSSRGRDFSPSAVSAQESSQVVREEIVPAVVPVSGDVGRVEVDNSIVQSEHGTSGQFSGECRPSGAGEPRSVPDAGAGAGGEGEDVTRMGYYRPQASRDDAGPGSEGKARGGMSTEIAHGVKACERVMQSNGEAENGKQNGVHQGVNEKSRDSVSVGEACKPVDMNHGVVEVPRTLAPQSSSVPHPGSVVNTESCVSESPTTLLITVHTRSTAEGGRTDVGASRDLSLSNSHSGAAAAAADVVWHAECADPYTPGKGRTRVAVDVVDIVREPASMSTESCAGVNSSEDASTVVAPSSNKARREDEVQCRDQTAARGAASDESMDERDCASHGDDDATFIDIPVAPREEVTAELGVPEAIYKQATHRGLLSESLQAEPVSIAGENPNLLRVEEVGRVDSENLMVEKYRTSADHDVWNSLKFPQSVHQSDREARKEREPTGVRRDGPGVRRFGSGVHAGCLSKSSSSKSSFRTPTSGSSIDLSRSTDTTSSCPSNASWEDPQYVGSKFWDSRPAPDVGRVSDASERAGAGLRSDSTAEQMGLSARGAGYEARVGEVASQNGEVQHCKREGPIHDADARCGVPFDEEASEEHFDYIFEYLGSKRDPSPKSAEVSVVSRVVPSSAAEESSGEGGTVRSSLPSGMSGERTSEANGGAMVRGKHLEAWTASKRESVEGSGEKCMVPGVSSSIETKVVTTQAASKEEIVESTVSPGSSTRKHLSSFKFSHRKSGDAELKRSATSKQASGSGNSQQQLDAGAPNGRSNGKANGKAAATPPHPQKGKSTRAGTPGRASGADAKARGPAQGANGEVAEELSIQSRFSNITVRSGSDPENFDWGRSSLEETSSRRGSSSGTNTAPVAVLRSTGASVRGGEDPGHGDAEPSRVREGEGGGEGEGEDEQQPRPNQFCPSRRSGETNSEASPSFEGPALCTSAQVGSMRCAAESRDPADANALEPGGWTNGDHLDERFCPESGVAHPMRPMRGSLNHAPKQNLDKLSEKLEQLETFGARVVLRNPQQQLMHSPRTDRKPPAGSGTQDCGRSTQSARAEKSSKQSKCRCTIM</sequence>
<dbReference type="Gramene" id="Pp3c17_22500V3.3">
    <property type="protein sequence ID" value="Pp3c17_22500V3.3"/>
    <property type="gene ID" value="Pp3c17_22500"/>
</dbReference>
<feature type="compositionally biased region" description="Low complexity" evidence="1">
    <location>
        <begin position="398"/>
        <end position="414"/>
    </location>
</feature>
<feature type="compositionally biased region" description="Low complexity" evidence="1">
    <location>
        <begin position="1475"/>
        <end position="1484"/>
    </location>
</feature>
<protein>
    <submittedName>
        <fullName evidence="2 4">Uncharacterized protein</fullName>
    </submittedName>
</protein>
<reference evidence="2 5" key="1">
    <citation type="journal article" date="2008" name="Science">
        <title>The Physcomitrella genome reveals evolutionary insights into the conquest of land by plants.</title>
        <authorList>
            <person name="Rensing S."/>
            <person name="Lang D."/>
            <person name="Zimmer A."/>
            <person name="Terry A."/>
            <person name="Salamov A."/>
            <person name="Shapiro H."/>
            <person name="Nishiyama T."/>
            <person name="Perroud P.-F."/>
            <person name="Lindquist E."/>
            <person name="Kamisugi Y."/>
            <person name="Tanahashi T."/>
            <person name="Sakakibara K."/>
            <person name="Fujita T."/>
            <person name="Oishi K."/>
            <person name="Shin-I T."/>
            <person name="Kuroki Y."/>
            <person name="Toyoda A."/>
            <person name="Suzuki Y."/>
            <person name="Hashimoto A."/>
            <person name="Yamaguchi K."/>
            <person name="Sugano A."/>
            <person name="Kohara Y."/>
            <person name="Fujiyama A."/>
            <person name="Anterola A."/>
            <person name="Aoki S."/>
            <person name="Ashton N."/>
            <person name="Barbazuk W.B."/>
            <person name="Barker E."/>
            <person name="Bennetzen J."/>
            <person name="Bezanilla M."/>
            <person name="Blankenship R."/>
            <person name="Cho S.H."/>
            <person name="Dutcher S."/>
            <person name="Estelle M."/>
            <person name="Fawcett J.A."/>
            <person name="Gundlach H."/>
            <person name="Hanada K."/>
            <person name="Heyl A."/>
            <person name="Hicks K.A."/>
            <person name="Hugh J."/>
            <person name="Lohr M."/>
            <person name="Mayer K."/>
            <person name="Melkozernov A."/>
            <person name="Murata T."/>
            <person name="Nelson D."/>
            <person name="Pils B."/>
            <person name="Prigge M."/>
            <person name="Reiss B."/>
            <person name="Renner T."/>
            <person name="Rombauts S."/>
            <person name="Rushton P."/>
            <person name="Sanderfoot A."/>
            <person name="Schween G."/>
            <person name="Shiu S.-H."/>
            <person name="Stueber K."/>
            <person name="Theodoulou F.L."/>
            <person name="Tu H."/>
            <person name="Van de Peer Y."/>
            <person name="Verrier P.J."/>
            <person name="Waters E."/>
            <person name="Wood A."/>
            <person name="Yang L."/>
            <person name="Cove D."/>
            <person name="Cuming A."/>
            <person name="Hasebe M."/>
            <person name="Lucas S."/>
            <person name="Mishler D.B."/>
            <person name="Reski R."/>
            <person name="Grigoriev I."/>
            <person name="Quatrano R.S."/>
            <person name="Boore J.L."/>
        </authorList>
    </citation>
    <scope>NUCLEOTIDE SEQUENCE [LARGE SCALE GENOMIC DNA]</scope>
    <source>
        <strain evidence="4 5">cv. Gransden 2004</strain>
    </source>
</reference>
<feature type="region of interest" description="Disordered" evidence="1">
    <location>
        <begin position="1870"/>
        <end position="1917"/>
    </location>
</feature>
<dbReference type="GO" id="GO:0055028">
    <property type="term" value="C:cortical microtubule"/>
    <property type="evidence" value="ECO:0000318"/>
    <property type="project" value="GO_Central"/>
</dbReference>
<dbReference type="STRING" id="3218.A0A2K1J541"/>
<dbReference type="OMA" id="CCASESA"/>
<feature type="compositionally biased region" description="Gly residues" evidence="1">
    <location>
        <begin position="658"/>
        <end position="668"/>
    </location>
</feature>
<dbReference type="PaxDb" id="3218-PP1S68_143V6.1"/>
<feature type="compositionally biased region" description="Polar residues" evidence="1">
    <location>
        <begin position="1134"/>
        <end position="1158"/>
    </location>
</feature>
<feature type="region of interest" description="Disordered" evidence="1">
    <location>
        <begin position="785"/>
        <end position="805"/>
    </location>
</feature>